<evidence type="ECO:0000313" key="3">
    <source>
        <dbReference type="Proteomes" id="UP001231370"/>
    </source>
</evidence>
<evidence type="ECO:0000259" key="1">
    <source>
        <dbReference type="PROSITE" id="PS51184"/>
    </source>
</evidence>
<dbReference type="Pfam" id="PF13621">
    <property type="entry name" value="Cupin_8"/>
    <property type="match status" value="1"/>
</dbReference>
<evidence type="ECO:0000313" key="2">
    <source>
        <dbReference type="EMBL" id="MDJ1180904.1"/>
    </source>
</evidence>
<dbReference type="InterPro" id="IPR003347">
    <property type="entry name" value="JmjC_dom"/>
</dbReference>
<dbReference type="EMBL" id="JAQPOK010000146">
    <property type="protein sequence ID" value="MDJ1180904.1"/>
    <property type="molecule type" value="Genomic_DNA"/>
</dbReference>
<dbReference type="PROSITE" id="PS51184">
    <property type="entry name" value="JMJC"/>
    <property type="match status" value="1"/>
</dbReference>
<proteinExistence type="predicted"/>
<organism evidence="2 3">
    <name type="scientific">Roseofilum halophilum BLCC-M91</name>
    <dbReference type="NCBI Taxonomy" id="3022259"/>
    <lineage>
        <taxon>Bacteria</taxon>
        <taxon>Bacillati</taxon>
        <taxon>Cyanobacteriota</taxon>
        <taxon>Cyanophyceae</taxon>
        <taxon>Desertifilales</taxon>
        <taxon>Desertifilaceae</taxon>
        <taxon>Roseofilum</taxon>
        <taxon>Roseofilum halophilum</taxon>
    </lineage>
</organism>
<name>A0ABT7BQW6_9CYAN</name>
<dbReference type="RefSeq" id="WP_283764205.1">
    <property type="nucleotide sequence ID" value="NZ_JAQPOK010000146.1"/>
</dbReference>
<keyword evidence="3" id="KW-1185">Reference proteome</keyword>
<dbReference type="PANTHER" id="PTHR12461">
    <property type="entry name" value="HYPOXIA-INDUCIBLE FACTOR 1 ALPHA INHIBITOR-RELATED"/>
    <property type="match status" value="1"/>
</dbReference>
<dbReference type="Proteomes" id="UP001231370">
    <property type="component" value="Unassembled WGS sequence"/>
</dbReference>
<accession>A0ABT7BQW6</accession>
<dbReference type="SMART" id="SM00558">
    <property type="entry name" value="JmjC"/>
    <property type="match status" value="1"/>
</dbReference>
<protein>
    <submittedName>
        <fullName evidence="2">Cupin-like domain-containing protein</fullName>
    </submittedName>
</protein>
<dbReference type="PANTHER" id="PTHR12461:SF105">
    <property type="entry name" value="HYPOXIA-INDUCIBLE FACTOR 1-ALPHA INHIBITOR"/>
    <property type="match status" value="1"/>
</dbReference>
<sequence length="374" mass="43571">MTEPQPMTITLPPLRITVNNQQQVNLEWMPQAQGQMPPSQPQIPENWKRWIALNKLHNKPEQSMIEAMQKQGVDPNIARLAINQVMAEPSYKIGENLAQLLRKLESTLAIQQQLAALSSNGNRIERRSGLSRQEFLDRYYATNTPVILTDLMQEWPAMKTWSPAYLKEQYGRVEVQIQANRNSNPEYEVECEKHRKTIRLGDYADQVLNGGENNDYYMVANNQNLEREELKGLLDDIIFFPEFLNPEETQNRVFFWFGPSGTITPLHHDPVNLMMAQVYGRKRWRLISPQQTPLLYNYVGVFSKVDCENPDYQKYPLFKNVQIVEEVLQPGDVIFVPVGWWHQVKALDPSISLSFTNFVFPNFYTWQDPNIKAW</sequence>
<dbReference type="Gene3D" id="2.60.120.650">
    <property type="entry name" value="Cupin"/>
    <property type="match status" value="1"/>
</dbReference>
<reference evidence="2 3" key="1">
    <citation type="submission" date="2023-01" db="EMBL/GenBank/DDBJ databases">
        <title>Novel diversity within Roseofilum (Cyanobacteria; Desertifilaceae) from marine benthic mats with descriptions of four novel species.</title>
        <authorList>
            <person name="Wang Y."/>
            <person name="Berthold D.E."/>
            <person name="Hu J."/>
            <person name="Lefler F.W."/>
            <person name="Laughinghouse H.D. IV."/>
        </authorList>
    </citation>
    <scope>NUCLEOTIDE SEQUENCE [LARGE SCALE GENOMIC DNA]</scope>
    <source>
        <strain evidence="2 3">BLCC-M91</strain>
    </source>
</reference>
<comment type="caution">
    <text evidence="2">The sequence shown here is derived from an EMBL/GenBank/DDBJ whole genome shotgun (WGS) entry which is preliminary data.</text>
</comment>
<feature type="domain" description="JmjC" evidence="1">
    <location>
        <begin position="229"/>
        <end position="374"/>
    </location>
</feature>
<dbReference type="SUPFAM" id="SSF51197">
    <property type="entry name" value="Clavaminate synthase-like"/>
    <property type="match status" value="1"/>
</dbReference>
<gene>
    <name evidence="2" type="ORF">PJF56_18750</name>
</gene>
<dbReference type="InterPro" id="IPR041667">
    <property type="entry name" value="Cupin_8"/>
</dbReference>